<dbReference type="STRING" id="201973.SAMN04488025_104199"/>
<dbReference type="PANTHER" id="PTHR30614">
    <property type="entry name" value="MEMBRANE COMPONENT OF AMINO ACID ABC TRANSPORTER"/>
    <property type="match status" value="1"/>
</dbReference>
<dbReference type="GO" id="GO:0006865">
    <property type="term" value="P:amino acid transport"/>
    <property type="evidence" value="ECO:0007669"/>
    <property type="project" value="UniProtKB-KW"/>
</dbReference>
<keyword evidence="6 8" id="KW-1133">Transmembrane helix</keyword>
<name>A0A1I2LAF8_9BACL</name>
<dbReference type="InterPro" id="IPR010065">
    <property type="entry name" value="AA_ABC_transptr_permease_3TM"/>
</dbReference>
<evidence type="ECO:0000256" key="8">
    <source>
        <dbReference type="RuleBase" id="RU363032"/>
    </source>
</evidence>
<dbReference type="PROSITE" id="PS50928">
    <property type="entry name" value="ABC_TM1"/>
    <property type="match status" value="1"/>
</dbReference>
<keyword evidence="2 8" id="KW-0813">Transport</keyword>
<dbReference type="GO" id="GO:0022857">
    <property type="term" value="F:transmembrane transporter activity"/>
    <property type="evidence" value="ECO:0007669"/>
    <property type="project" value="InterPro"/>
</dbReference>
<evidence type="ECO:0000256" key="6">
    <source>
        <dbReference type="ARBA" id="ARBA00022989"/>
    </source>
</evidence>
<evidence type="ECO:0000256" key="2">
    <source>
        <dbReference type="ARBA" id="ARBA00022448"/>
    </source>
</evidence>
<comment type="subcellular location">
    <subcellularLocation>
        <location evidence="1 8">Cell membrane</location>
        <topology evidence="1 8">Multi-pass membrane protein</topology>
    </subcellularLocation>
</comment>
<feature type="domain" description="ABC transmembrane type-1" evidence="9">
    <location>
        <begin position="20"/>
        <end position="208"/>
    </location>
</feature>
<comment type="similarity">
    <text evidence="8">Belongs to the binding-protein-dependent transport system permease family.</text>
</comment>
<evidence type="ECO:0000256" key="1">
    <source>
        <dbReference type="ARBA" id="ARBA00004651"/>
    </source>
</evidence>
<evidence type="ECO:0000256" key="5">
    <source>
        <dbReference type="ARBA" id="ARBA00022970"/>
    </source>
</evidence>
<organism evidence="10 11">
    <name type="scientific">Planifilum fulgidum</name>
    <dbReference type="NCBI Taxonomy" id="201973"/>
    <lineage>
        <taxon>Bacteria</taxon>
        <taxon>Bacillati</taxon>
        <taxon>Bacillota</taxon>
        <taxon>Bacilli</taxon>
        <taxon>Bacillales</taxon>
        <taxon>Thermoactinomycetaceae</taxon>
        <taxon>Planifilum</taxon>
    </lineage>
</organism>
<feature type="transmembrane region" description="Helical" evidence="8">
    <location>
        <begin position="20"/>
        <end position="44"/>
    </location>
</feature>
<dbReference type="PANTHER" id="PTHR30614:SF0">
    <property type="entry name" value="L-CYSTINE TRANSPORT SYSTEM PERMEASE PROTEIN TCYL"/>
    <property type="match status" value="1"/>
</dbReference>
<reference evidence="11" key="1">
    <citation type="submission" date="2016-10" db="EMBL/GenBank/DDBJ databases">
        <authorList>
            <person name="Varghese N."/>
            <person name="Submissions S."/>
        </authorList>
    </citation>
    <scope>NUCLEOTIDE SEQUENCE [LARGE SCALE GENOMIC DNA]</scope>
    <source>
        <strain evidence="11">DSM 44945</strain>
    </source>
</reference>
<evidence type="ECO:0000256" key="3">
    <source>
        <dbReference type="ARBA" id="ARBA00022475"/>
    </source>
</evidence>
<gene>
    <name evidence="10" type="ORF">SAMN04488025_104199</name>
</gene>
<feature type="transmembrane region" description="Helical" evidence="8">
    <location>
        <begin position="82"/>
        <end position="103"/>
    </location>
</feature>
<feature type="transmembrane region" description="Helical" evidence="8">
    <location>
        <begin position="51"/>
        <end position="76"/>
    </location>
</feature>
<evidence type="ECO:0000256" key="4">
    <source>
        <dbReference type="ARBA" id="ARBA00022692"/>
    </source>
</evidence>
<dbReference type="CDD" id="cd06261">
    <property type="entry name" value="TM_PBP2"/>
    <property type="match status" value="1"/>
</dbReference>
<dbReference type="GO" id="GO:0043190">
    <property type="term" value="C:ATP-binding cassette (ABC) transporter complex"/>
    <property type="evidence" value="ECO:0007669"/>
    <property type="project" value="InterPro"/>
</dbReference>
<proteinExistence type="inferred from homology"/>
<dbReference type="EMBL" id="FOOK01000004">
    <property type="protein sequence ID" value="SFF76372.1"/>
    <property type="molecule type" value="Genomic_DNA"/>
</dbReference>
<feature type="transmembrane region" description="Helical" evidence="8">
    <location>
        <begin position="190"/>
        <end position="208"/>
    </location>
</feature>
<dbReference type="Pfam" id="PF00528">
    <property type="entry name" value="BPD_transp_1"/>
    <property type="match status" value="1"/>
</dbReference>
<dbReference type="InterPro" id="IPR043429">
    <property type="entry name" value="ArtM/GltK/GlnP/TcyL/YhdX-like"/>
</dbReference>
<feature type="transmembrane region" description="Helical" evidence="8">
    <location>
        <begin position="137"/>
        <end position="156"/>
    </location>
</feature>
<keyword evidence="4 8" id="KW-0812">Transmembrane</keyword>
<protein>
    <submittedName>
        <fullName evidence="10">Amino acid ABC transporter membrane protein 2, PAAT family (TC 3.A.1.3.-)</fullName>
    </submittedName>
</protein>
<keyword evidence="3" id="KW-1003">Cell membrane</keyword>
<dbReference type="InterPro" id="IPR000515">
    <property type="entry name" value="MetI-like"/>
</dbReference>
<accession>A0A1I2LAF8</accession>
<keyword evidence="11" id="KW-1185">Reference proteome</keyword>
<evidence type="ECO:0000259" key="9">
    <source>
        <dbReference type="PROSITE" id="PS50928"/>
    </source>
</evidence>
<keyword evidence="5" id="KW-0029">Amino-acid transport</keyword>
<dbReference type="InterPro" id="IPR014341">
    <property type="entry name" value="Ectoine_EhuD"/>
</dbReference>
<dbReference type="AlphaFoldDB" id="A0A1I2LAF8"/>
<dbReference type="SUPFAM" id="SSF161098">
    <property type="entry name" value="MetI-like"/>
    <property type="match status" value="1"/>
</dbReference>
<evidence type="ECO:0000313" key="10">
    <source>
        <dbReference type="EMBL" id="SFF76372.1"/>
    </source>
</evidence>
<dbReference type="Proteomes" id="UP000198661">
    <property type="component" value="Unassembled WGS sequence"/>
</dbReference>
<evidence type="ECO:0000313" key="11">
    <source>
        <dbReference type="Proteomes" id="UP000198661"/>
    </source>
</evidence>
<dbReference type="InterPro" id="IPR035906">
    <property type="entry name" value="MetI-like_sf"/>
</dbReference>
<evidence type="ECO:0000256" key="7">
    <source>
        <dbReference type="ARBA" id="ARBA00023136"/>
    </source>
</evidence>
<sequence length="230" mass="25389">MVWDWDYTLREVLPKLLGVLHVTIGATVAGFLLALVLGLIFALVRRSKNRILAGLAGGAVEFIRLTPLLVQLYFIYFVMPEIGLTLSAFAAGALGLGIHYAAYVSEVYRAGIESVSKGQWEAATALNFSKRQMWQSIILPQAIRPIVPVLGNYLIVMFKETPYLSAIGLMEMVGAAKEIGAETFRYMEPMTLVGIFFLILSYAASLLVKRAERKMDLNRLGERTKSAPEG</sequence>
<dbReference type="NCBIfam" id="TIGR03003">
    <property type="entry name" value="ectoine_ehuD"/>
    <property type="match status" value="1"/>
</dbReference>
<keyword evidence="7 8" id="KW-0472">Membrane</keyword>
<dbReference type="Gene3D" id="1.10.3720.10">
    <property type="entry name" value="MetI-like"/>
    <property type="match status" value="1"/>
</dbReference>
<dbReference type="NCBIfam" id="TIGR01726">
    <property type="entry name" value="HEQRo_perm_3TM"/>
    <property type="match status" value="1"/>
</dbReference>